<dbReference type="OrthoDB" id="153031at2"/>
<feature type="transmembrane region" description="Helical" evidence="2">
    <location>
        <begin position="297"/>
        <end position="321"/>
    </location>
</feature>
<evidence type="ECO:0000313" key="3">
    <source>
        <dbReference type="EMBL" id="PKT70486.1"/>
    </source>
</evidence>
<evidence type="ECO:0008006" key="5">
    <source>
        <dbReference type="Google" id="ProtNLM"/>
    </source>
</evidence>
<organism evidence="3 4">
    <name type="scientific">Streptomyces populi</name>
    <dbReference type="NCBI Taxonomy" id="2058924"/>
    <lineage>
        <taxon>Bacteria</taxon>
        <taxon>Bacillati</taxon>
        <taxon>Actinomycetota</taxon>
        <taxon>Actinomycetes</taxon>
        <taxon>Kitasatosporales</taxon>
        <taxon>Streptomycetaceae</taxon>
        <taxon>Streptomyces</taxon>
    </lineage>
</organism>
<evidence type="ECO:0000256" key="1">
    <source>
        <dbReference type="SAM" id="MobiDB-lite"/>
    </source>
</evidence>
<evidence type="ECO:0000313" key="4">
    <source>
        <dbReference type="Proteomes" id="UP000236178"/>
    </source>
</evidence>
<reference evidence="3 4" key="1">
    <citation type="submission" date="2017-12" db="EMBL/GenBank/DDBJ databases">
        <title>Streptomyces populusis sp. nov., a novel endophytic actinobacterium isolated from stems of Populus adenopoda Maxim.</title>
        <authorList>
            <person name="Wang Z."/>
        </authorList>
    </citation>
    <scope>NUCLEOTIDE SEQUENCE [LARGE SCALE GENOMIC DNA]</scope>
    <source>
        <strain evidence="3 4">A249</strain>
    </source>
</reference>
<keyword evidence="2" id="KW-0812">Transmembrane</keyword>
<feature type="region of interest" description="Disordered" evidence="1">
    <location>
        <begin position="326"/>
        <end position="346"/>
    </location>
</feature>
<comment type="caution">
    <text evidence="3">The sequence shown here is derived from an EMBL/GenBank/DDBJ whole genome shotgun (WGS) entry which is preliminary data.</text>
</comment>
<gene>
    <name evidence="3" type="ORF">CW362_24345</name>
</gene>
<dbReference type="Pfam" id="PF11271">
    <property type="entry name" value="PorA"/>
    <property type="match status" value="1"/>
</dbReference>
<sequence>MRKSTWILTAAAVVLVAGSATTRFGVYPALHQIPSDADGTFHYKGTASLLNASALAAGDRAHAFLHDLPVTLDRRIAVKDTDGRTAVVLDDAVLRGPDGKPLNSAKHVWAVDRRTLAGRPAPAGSGAEKHTGLVFSWPLDPEKRDYRFWDSDIRKTVPARYTGQDSVDGRSAYRYDIEATGPLADPATVKALPEALPRSSVAALTAALPGAQRPGKAVLAALPETVPLTYVSTTVRTGWVDANTGLSLNGTLHQTVLARTRSAGGTVTLFPVSDVSVKGVDASVRKQAHDAATAQRVWWWLSTGAPLGLLVAAVLAGAFAVRSVRERATGPGTTEDEPESTPAPTT</sequence>
<keyword evidence="4" id="KW-1185">Reference proteome</keyword>
<keyword evidence="2" id="KW-0472">Membrane</keyword>
<evidence type="ECO:0000256" key="2">
    <source>
        <dbReference type="SAM" id="Phobius"/>
    </source>
</evidence>
<dbReference type="InterPro" id="IPR021424">
    <property type="entry name" value="PorA"/>
</dbReference>
<accession>A0A2I0SKM4</accession>
<name>A0A2I0SKM4_9ACTN</name>
<dbReference type="EMBL" id="PJOS01000050">
    <property type="protein sequence ID" value="PKT70486.1"/>
    <property type="molecule type" value="Genomic_DNA"/>
</dbReference>
<proteinExistence type="predicted"/>
<dbReference type="RefSeq" id="WP_103551658.1">
    <property type="nucleotide sequence ID" value="NZ_JBHJSK010000008.1"/>
</dbReference>
<dbReference type="Proteomes" id="UP000236178">
    <property type="component" value="Unassembled WGS sequence"/>
</dbReference>
<protein>
    <recommendedName>
        <fullName evidence="5">DUF3068 domain-containing protein</fullName>
    </recommendedName>
</protein>
<dbReference type="AlphaFoldDB" id="A0A2I0SKM4"/>
<keyword evidence="2" id="KW-1133">Transmembrane helix</keyword>